<dbReference type="AlphaFoldDB" id="A0A918G539"/>
<dbReference type="PANTHER" id="PTHR31490">
    <property type="entry name" value="GLYCOSYL HYDROLASE"/>
    <property type="match status" value="1"/>
</dbReference>
<feature type="domain" description="GH10" evidence="14">
    <location>
        <begin position="39"/>
        <end position="348"/>
    </location>
</feature>
<keyword evidence="4 12" id="KW-0732">Signal</keyword>
<dbReference type="Proteomes" id="UP000660680">
    <property type="component" value="Unassembled WGS sequence"/>
</dbReference>
<evidence type="ECO:0000313" key="16">
    <source>
        <dbReference type="Proteomes" id="UP000660680"/>
    </source>
</evidence>
<dbReference type="GO" id="GO:0030247">
    <property type="term" value="F:polysaccharide binding"/>
    <property type="evidence" value="ECO:0007669"/>
    <property type="project" value="UniProtKB-UniRule"/>
</dbReference>
<dbReference type="EC" id="3.2.1.8" evidence="10"/>
<evidence type="ECO:0000259" key="14">
    <source>
        <dbReference type="PROSITE" id="PS51760"/>
    </source>
</evidence>
<evidence type="ECO:0000256" key="4">
    <source>
        <dbReference type="ARBA" id="ARBA00022729"/>
    </source>
</evidence>
<dbReference type="PROSITE" id="PS51173">
    <property type="entry name" value="CBM2"/>
    <property type="match status" value="1"/>
</dbReference>
<keyword evidence="8 10" id="KW-0624">Polysaccharide degradation</keyword>
<feature type="chain" id="PRO_5039218604" description="Beta-xylanase" evidence="12">
    <location>
        <begin position="38"/>
        <end position="466"/>
    </location>
</feature>
<evidence type="ECO:0000256" key="6">
    <source>
        <dbReference type="ARBA" id="ARBA00023277"/>
    </source>
</evidence>
<evidence type="ECO:0000256" key="12">
    <source>
        <dbReference type="SAM" id="SignalP"/>
    </source>
</evidence>
<dbReference type="PRINTS" id="PR00134">
    <property type="entry name" value="GLHYDRLASE10"/>
</dbReference>
<gene>
    <name evidence="15" type="ORF">GCM10010171_07480</name>
</gene>
<keyword evidence="3" id="KW-0858">Xylan degradation</keyword>
<dbReference type="InterPro" id="IPR001919">
    <property type="entry name" value="CBD2"/>
</dbReference>
<evidence type="ECO:0000313" key="15">
    <source>
        <dbReference type="EMBL" id="GGS17543.1"/>
    </source>
</evidence>
<reference evidence="15" key="2">
    <citation type="submission" date="2020-09" db="EMBL/GenBank/DDBJ databases">
        <authorList>
            <person name="Sun Q."/>
            <person name="Ohkuma M."/>
        </authorList>
    </citation>
    <scope>NUCLEOTIDE SEQUENCE</scope>
    <source>
        <strain evidence="15">JCM 3276</strain>
    </source>
</reference>
<evidence type="ECO:0000256" key="2">
    <source>
        <dbReference type="ARBA" id="ARBA00007495"/>
    </source>
</evidence>
<accession>A0A918G539</accession>
<evidence type="ECO:0000256" key="10">
    <source>
        <dbReference type="RuleBase" id="RU361174"/>
    </source>
</evidence>
<comment type="caution">
    <text evidence="15">The sequence shown here is derived from an EMBL/GenBank/DDBJ whole genome shotgun (WGS) entry which is preliminary data.</text>
</comment>
<dbReference type="PANTHER" id="PTHR31490:SF88">
    <property type="entry name" value="BETA-XYLANASE"/>
    <property type="match status" value="1"/>
</dbReference>
<dbReference type="Pfam" id="PF00331">
    <property type="entry name" value="Glyco_hydro_10"/>
    <property type="match status" value="1"/>
</dbReference>
<dbReference type="InterPro" id="IPR012291">
    <property type="entry name" value="CBM2_carb-bd_dom_sf"/>
</dbReference>
<dbReference type="RefSeq" id="WP_189208844.1">
    <property type="nucleotide sequence ID" value="NZ_BMRB01000001.1"/>
</dbReference>
<keyword evidence="16" id="KW-1185">Reference proteome</keyword>
<dbReference type="InterPro" id="IPR008965">
    <property type="entry name" value="CBM2/CBM3_carb-bd_dom_sf"/>
</dbReference>
<name>A0A918G539_9PSEU</name>
<dbReference type="SMART" id="SM00637">
    <property type="entry name" value="CBD_II"/>
    <property type="match status" value="1"/>
</dbReference>
<evidence type="ECO:0000256" key="3">
    <source>
        <dbReference type="ARBA" id="ARBA00022651"/>
    </source>
</evidence>
<dbReference type="SUPFAM" id="SSF51445">
    <property type="entry name" value="(Trans)glycosidases"/>
    <property type="match status" value="1"/>
</dbReference>
<feature type="region of interest" description="Disordered" evidence="11">
    <location>
        <begin position="347"/>
        <end position="370"/>
    </location>
</feature>
<comment type="catalytic activity">
    <reaction evidence="1 10">
        <text>Endohydrolysis of (1-&gt;4)-beta-D-xylosidic linkages in xylans.</text>
        <dbReference type="EC" id="3.2.1.8"/>
    </reaction>
</comment>
<dbReference type="InterPro" id="IPR044846">
    <property type="entry name" value="GH10"/>
</dbReference>
<feature type="compositionally biased region" description="Low complexity" evidence="11">
    <location>
        <begin position="352"/>
        <end position="365"/>
    </location>
</feature>
<proteinExistence type="inferred from homology"/>
<feature type="domain" description="CBM2" evidence="13">
    <location>
        <begin position="366"/>
        <end position="466"/>
    </location>
</feature>
<evidence type="ECO:0000256" key="9">
    <source>
        <dbReference type="PROSITE-ProRule" id="PRU10061"/>
    </source>
</evidence>
<dbReference type="PROSITE" id="PS00591">
    <property type="entry name" value="GH10_1"/>
    <property type="match status" value="1"/>
</dbReference>
<evidence type="ECO:0000256" key="5">
    <source>
        <dbReference type="ARBA" id="ARBA00022801"/>
    </source>
</evidence>
<dbReference type="SMART" id="SM00633">
    <property type="entry name" value="Glyco_10"/>
    <property type="match status" value="1"/>
</dbReference>
<feature type="signal peptide" evidence="12">
    <location>
        <begin position="1"/>
        <end position="37"/>
    </location>
</feature>
<dbReference type="InterPro" id="IPR001000">
    <property type="entry name" value="GH10_dom"/>
</dbReference>
<protein>
    <recommendedName>
        <fullName evidence="10">Beta-xylanase</fullName>
        <ecNumber evidence="10">3.2.1.8</ecNumber>
    </recommendedName>
</protein>
<dbReference type="EMBL" id="BMRB01000001">
    <property type="protein sequence ID" value="GGS17543.1"/>
    <property type="molecule type" value="Genomic_DNA"/>
</dbReference>
<evidence type="ECO:0000256" key="7">
    <source>
        <dbReference type="ARBA" id="ARBA00023295"/>
    </source>
</evidence>
<sequence length="466" mass="49744">MSFRKFVDKRWAAATGAASVAATAAALLTLAAPGTSAAAAGLGGVAESSGRYVGTAVDPNRYTDGSYGTILDTEFNSVTAENAMKWDALQPSRGQYNWAQADRIMQRAEATGQMVRGHTLVWHSQTPSWVQNLSATELRQVMVDHITTVMTRYKGRIAHWDVVNEAFNDDGSRRQSFWQQKLGDSYIADAFRAARAADPSAKLYINDYSTDAINAKSTAIYNLVRQFKQQGVPIDGVGFQAHLIINQVPGDFRQNLQRFADLGVDVAITELDIRMQTPSDAQKLATQKADYQKSFAACWAVTRCKGVTIWGITDKFSWIPDVFPGQGAALVWNESYQKKPAYDGAVAGMGGTTPTTTTTTTTTDDGPPPGDGCTATYRIVNQWGGGFQAEVRVTADGPISGWAVSWTFTGGERISQIWNATASGTSGAITARNVSYNGNLGAGASTTFGFVGSGAPGTPTATCSAA</sequence>
<evidence type="ECO:0000259" key="13">
    <source>
        <dbReference type="PROSITE" id="PS51173"/>
    </source>
</evidence>
<evidence type="ECO:0000256" key="1">
    <source>
        <dbReference type="ARBA" id="ARBA00000681"/>
    </source>
</evidence>
<dbReference type="InterPro" id="IPR031158">
    <property type="entry name" value="GH10_AS"/>
</dbReference>
<evidence type="ECO:0000256" key="8">
    <source>
        <dbReference type="ARBA" id="ARBA00023326"/>
    </source>
</evidence>
<dbReference type="Gene3D" id="3.20.20.80">
    <property type="entry name" value="Glycosidases"/>
    <property type="match status" value="1"/>
</dbReference>
<dbReference type="InterPro" id="IPR017853">
    <property type="entry name" value="GH"/>
</dbReference>
<reference evidence="15" key="1">
    <citation type="journal article" date="2014" name="Int. J. Syst. Evol. Microbiol.">
        <title>Complete genome sequence of Corynebacterium casei LMG S-19264T (=DSM 44701T), isolated from a smear-ripened cheese.</title>
        <authorList>
            <consortium name="US DOE Joint Genome Institute (JGI-PGF)"/>
            <person name="Walter F."/>
            <person name="Albersmeier A."/>
            <person name="Kalinowski J."/>
            <person name="Ruckert C."/>
        </authorList>
    </citation>
    <scope>NUCLEOTIDE SEQUENCE</scope>
    <source>
        <strain evidence="15">JCM 3276</strain>
    </source>
</reference>
<dbReference type="Pfam" id="PF00553">
    <property type="entry name" value="CBM_2"/>
    <property type="match status" value="1"/>
</dbReference>
<organism evidence="15 16">
    <name type="scientific">Actinokineospora fastidiosa</name>
    <dbReference type="NCBI Taxonomy" id="1816"/>
    <lineage>
        <taxon>Bacteria</taxon>
        <taxon>Bacillati</taxon>
        <taxon>Actinomycetota</taxon>
        <taxon>Actinomycetes</taxon>
        <taxon>Pseudonocardiales</taxon>
        <taxon>Pseudonocardiaceae</taxon>
        <taxon>Actinokineospora</taxon>
    </lineage>
</organism>
<dbReference type="SUPFAM" id="SSF49384">
    <property type="entry name" value="Carbohydrate-binding domain"/>
    <property type="match status" value="1"/>
</dbReference>
<feature type="active site" description="Nucleophile" evidence="9">
    <location>
        <position position="270"/>
    </location>
</feature>
<dbReference type="GO" id="GO:0045493">
    <property type="term" value="P:xylan catabolic process"/>
    <property type="evidence" value="ECO:0007669"/>
    <property type="project" value="UniProtKB-KW"/>
</dbReference>
<evidence type="ECO:0000256" key="11">
    <source>
        <dbReference type="SAM" id="MobiDB-lite"/>
    </source>
</evidence>
<keyword evidence="7 10" id="KW-0326">Glycosidase</keyword>
<dbReference type="PROSITE" id="PS51760">
    <property type="entry name" value="GH10_2"/>
    <property type="match status" value="1"/>
</dbReference>
<dbReference type="GO" id="GO:0031176">
    <property type="term" value="F:endo-1,4-beta-xylanase activity"/>
    <property type="evidence" value="ECO:0007669"/>
    <property type="project" value="UniProtKB-EC"/>
</dbReference>
<keyword evidence="5 10" id="KW-0378">Hydrolase</keyword>
<comment type="similarity">
    <text evidence="2 10">Belongs to the glycosyl hydrolase 10 (cellulase F) family.</text>
</comment>
<keyword evidence="6 10" id="KW-0119">Carbohydrate metabolism</keyword>
<dbReference type="Gene3D" id="2.60.40.290">
    <property type="match status" value="1"/>
</dbReference>